<dbReference type="EMBL" id="CATQJA010002665">
    <property type="protein sequence ID" value="CAJ0583815.1"/>
    <property type="molecule type" value="Genomic_DNA"/>
</dbReference>
<comment type="caution">
    <text evidence="2">The sequence shown here is derived from an EMBL/GenBank/DDBJ whole genome shotgun (WGS) entry which is preliminary data.</text>
</comment>
<keyword evidence="3" id="KW-1185">Reference proteome</keyword>
<proteinExistence type="predicted"/>
<gene>
    <name evidence="2" type="ORF">MSPICULIGERA_LOCUS21884</name>
</gene>
<feature type="non-terminal residue" evidence="2">
    <location>
        <position position="1"/>
    </location>
</feature>
<dbReference type="Proteomes" id="UP001177023">
    <property type="component" value="Unassembled WGS sequence"/>
</dbReference>
<evidence type="ECO:0000256" key="1">
    <source>
        <dbReference type="SAM" id="MobiDB-lite"/>
    </source>
</evidence>
<reference evidence="2" key="1">
    <citation type="submission" date="2023-06" db="EMBL/GenBank/DDBJ databases">
        <authorList>
            <person name="Delattre M."/>
        </authorList>
    </citation>
    <scope>NUCLEOTIDE SEQUENCE</scope>
    <source>
        <strain evidence="2">AF72</strain>
    </source>
</reference>
<dbReference type="AlphaFoldDB" id="A0AA36DCP6"/>
<sequence length="109" mass="12147">MKYFNHCGVCTCLCPCQLVEHSEDVALFEDIITIKNAYEFGMNRFETSLRLLDDGGTDDSKNTFHQGGTLHVVYSTYSSTVKGTRANSTRQNRGYQLGSPEPTEAWAIG</sequence>
<evidence type="ECO:0000313" key="3">
    <source>
        <dbReference type="Proteomes" id="UP001177023"/>
    </source>
</evidence>
<organism evidence="2 3">
    <name type="scientific">Mesorhabditis spiculigera</name>
    <dbReference type="NCBI Taxonomy" id="96644"/>
    <lineage>
        <taxon>Eukaryota</taxon>
        <taxon>Metazoa</taxon>
        <taxon>Ecdysozoa</taxon>
        <taxon>Nematoda</taxon>
        <taxon>Chromadorea</taxon>
        <taxon>Rhabditida</taxon>
        <taxon>Rhabditina</taxon>
        <taxon>Rhabditomorpha</taxon>
        <taxon>Rhabditoidea</taxon>
        <taxon>Rhabditidae</taxon>
        <taxon>Mesorhabditinae</taxon>
        <taxon>Mesorhabditis</taxon>
    </lineage>
</organism>
<feature type="region of interest" description="Disordered" evidence="1">
    <location>
        <begin position="83"/>
        <end position="109"/>
    </location>
</feature>
<accession>A0AA36DCP6</accession>
<name>A0AA36DCP6_9BILA</name>
<evidence type="ECO:0000313" key="2">
    <source>
        <dbReference type="EMBL" id="CAJ0583815.1"/>
    </source>
</evidence>
<protein>
    <submittedName>
        <fullName evidence="2">Uncharacterized protein</fullName>
    </submittedName>
</protein>
<feature type="compositionally biased region" description="Polar residues" evidence="1">
    <location>
        <begin position="83"/>
        <end position="94"/>
    </location>
</feature>